<dbReference type="InterPro" id="IPR044751">
    <property type="entry name" value="Ion_transp-like_CBS"/>
</dbReference>
<evidence type="ECO:0000256" key="3">
    <source>
        <dbReference type="PROSITE-ProRule" id="PRU00703"/>
    </source>
</evidence>
<dbReference type="CDD" id="cd04590">
    <property type="entry name" value="CBS_pair_CorC_HlyC_assoc"/>
    <property type="match status" value="1"/>
</dbReference>
<evidence type="ECO:0000256" key="2">
    <source>
        <dbReference type="ARBA" id="ARBA00023122"/>
    </source>
</evidence>
<dbReference type="EMBL" id="CP150637">
    <property type="protein sequence ID" value="WZW87550.1"/>
    <property type="molecule type" value="Genomic_DNA"/>
</dbReference>
<dbReference type="InterPro" id="IPR016169">
    <property type="entry name" value="FAD-bd_PCMH_sub2"/>
</dbReference>
<dbReference type="Gene3D" id="3.10.580.10">
    <property type="entry name" value="CBS-domain"/>
    <property type="match status" value="1"/>
</dbReference>
<organism evidence="5 6">
    <name type="scientific">Ignatzschineria larvae DSM 13226</name>
    <dbReference type="NCBI Taxonomy" id="1111732"/>
    <lineage>
        <taxon>Bacteria</taxon>
        <taxon>Pseudomonadati</taxon>
        <taxon>Pseudomonadota</taxon>
        <taxon>Gammaproteobacteria</taxon>
        <taxon>Cardiobacteriales</taxon>
        <taxon>Ignatzschineriaceae</taxon>
        <taxon>Ignatzschineria</taxon>
    </lineage>
</organism>
<keyword evidence="6" id="KW-1185">Reference proteome</keyword>
<dbReference type="PANTHER" id="PTHR22777">
    <property type="entry name" value="HEMOLYSIN-RELATED"/>
    <property type="match status" value="1"/>
</dbReference>
<sequence>MTDDGSRKGESWLQRLGFDKHKDVTIDTLLRDCEEVRAQGLISDDSAEMIRAIIAGSNQIVRDIMIPRAKMVTISIDEAPEVIMDRIIASGHSRFPVLSENHEEIMGILLSKDLLPYVGESSLDIKSLIRPVEYVPEGKFITALINDFRMKRIHLALVVDEFGSVSGLITIEDLLEQIVGDIDDEHDRKEEPQEFVKIIGENLYQVNALIPLEEFNAYFDRHYEEEDVETLGGLIMMTAGSLPPENTIVELDDMTFKILPFSGNYLEAVELTFNSEQLNNS</sequence>
<feature type="domain" description="CBS" evidence="4">
    <location>
        <begin position="65"/>
        <end position="125"/>
    </location>
</feature>
<dbReference type="InterPro" id="IPR036318">
    <property type="entry name" value="FAD-bd_PCMH-like_sf"/>
</dbReference>
<dbReference type="InterPro" id="IPR005170">
    <property type="entry name" value="Transptr-assoc_dom"/>
</dbReference>
<dbReference type="SUPFAM" id="SSF56176">
    <property type="entry name" value="FAD-binding/transporter-associated domain-like"/>
    <property type="match status" value="1"/>
</dbReference>
<accession>A0ABZ3BYD9</accession>
<proteinExistence type="predicted"/>
<dbReference type="PROSITE" id="PS51371">
    <property type="entry name" value="CBS"/>
    <property type="match status" value="2"/>
</dbReference>
<dbReference type="Gene3D" id="3.30.465.10">
    <property type="match status" value="1"/>
</dbReference>
<reference evidence="5 6" key="1">
    <citation type="submission" date="2024-03" db="EMBL/GenBank/DDBJ databases">
        <title>Complete Genome Sequence and Annotation of Ignatzschineria larvae DSM 13226.</title>
        <authorList>
            <person name="Cantrell E."/>
            <person name="Burcham Z.M."/>
        </authorList>
    </citation>
    <scope>NUCLEOTIDE SEQUENCE [LARGE SCALE GENOMIC DNA]</scope>
    <source>
        <strain evidence="5 6">DSM 13226</strain>
    </source>
</reference>
<protein>
    <submittedName>
        <fullName evidence="5">Transporter associated domain-containing protein</fullName>
    </submittedName>
</protein>
<dbReference type="Proteomes" id="UP001449178">
    <property type="component" value="Chromosome"/>
</dbReference>
<evidence type="ECO:0000256" key="1">
    <source>
        <dbReference type="ARBA" id="ARBA00022737"/>
    </source>
</evidence>
<evidence type="ECO:0000313" key="6">
    <source>
        <dbReference type="Proteomes" id="UP001449178"/>
    </source>
</evidence>
<name>A0ABZ3BYD9_9GAMM</name>
<dbReference type="RefSeq" id="WP_026878853.1">
    <property type="nucleotide sequence ID" value="NZ_AZOD01000014.1"/>
</dbReference>
<dbReference type="SMART" id="SM00116">
    <property type="entry name" value="CBS"/>
    <property type="match status" value="2"/>
</dbReference>
<feature type="domain" description="CBS" evidence="4">
    <location>
        <begin position="128"/>
        <end position="185"/>
    </location>
</feature>
<evidence type="ECO:0000313" key="5">
    <source>
        <dbReference type="EMBL" id="WZW87550.1"/>
    </source>
</evidence>
<dbReference type="SUPFAM" id="SSF54631">
    <property type="entry name" value="CBS-domain pair"/>
    <property type="match status" value="1"/>
</dbReference>
<dbReference type="Pfam" id="PF00571">
    <property type="entry name" value="CBS"/>
    <property type="match status" value="2"/>
</dbReference>
<evidence type="ECO:0000259" key="4">
    <source>
        <dbReference type="PROSITE" id="PS51371"/>
    </source>
</evidence>
<dbReference type="InterPro" id="IPR046342">
    <property type="entry name" value="CBS_dom_sf"/>
</dbReference>
<dbReference type="Pfam" id="PF03471">
    <property type="entry name" value="CorC_HlyC"/>
    <property type="match status" value="1"/>
</dbReference>
<keyword evidence="2 3" id="KW-0129">CBS domain</keyword>
<dbReference type="InterPro" id="IPR000644">
    <property type="entry name" value="CBS_dom"/>
</dbReference>
<dbReference type="SMART" id="SM01091">
    <property type="entry name" value="CorC_HlyC"/>
    <property type="match status" value="1"/>
</dbReference>
<keyword evidence="1" id="KW-0677">Repeat</keyword>
<gene>
    <name evidence="5" type="ORF">WMO13_09280</name>
</gene>
<dbReference type="PANTHER" id="PTHR22777:SF27">
    <property type="entry name" value="MAGNESIUM AND COBALT EFFLUX PROTEIN CORC"/>
    <property type="match status" value="1"/>
</dbReference>